<evidence type="ECO:0000256" key="1">
    <source>
        <dbReference type="SAM" id="Phobius"/>
    </source>
</evidence>
<protein>
    <submittedName>
        <fullName evidence="3">Uncharacterized protein</fullName>
    </submittedName>
</protein>
<dbReference type="RefSeq" id="XP_047778658.1">
    <property type="nucleotide sequence ID" value="XM_047928976.1"/>
</dbReference>
<evidence type="ECO:0000313" key="4">
    <source>
        <dbReference type="Proteomes" id="UP000814176"/>
    </source>
</evidence>
<comment type="caution">
    <text evidence="3">The sequence shown here is derived from an EMBL/GenBank/DDBJ whole genome shotgun (WGS) entry which is preliminary data.</text>
</comment>
<dbReference type="EMBL" id="JADCUA010000011">
    <property type="protein sequence ID" value="KAH9836373.1"/>
    <property type="molecule type" value="Genomic_DNA"/>
</dbReference>
<keyword evidence="2" id="KW-0732">Signal</keyword>
<keyword evidence="1" id="KW-0812">Transmembrane</keyword>
<dbReference type="Proteomes" id="UP000814176">
    <property type="component" value="Unassembled WGS sequence"/>
</dbReference>
<keyword evidence="1" id="KW-1133">Transmembrane helix</keyword>
<keyword evidence="1" id="KW-0472">Membrane</keyword>
<reference evidence="3 4" key="1">
    <citation type="journal article" date="2021" name="Environ. Microbiol.">
        <title>Gene family expansions and transcriptome signatures uncover fungal adaptations to wood decay.</title>
        <authorList>
            <person name="Hage H."/>
            <person name="Miyauchi S."/>
            <person name="Viragh M."/>
            <person name="Drula E."/>
            <person name="Min B."/>
            <person name="Chaduli D."/>
            <person name="Navarro D."/>
            <person name="Favel A."/>
            <person name="Norest M."/>
            <person name="Lesage-Meessen L."/>
            <person name="Balint B."/>
            <person name="Merenyi Z."/>
            <person name="de Eugenio L."/>
            <person name="Morin E."/>
            <person name="Martinez A.T."/>
            <person name="Baldrian P."/>
            <person name="Stursova M."/>
            <person name="Martinez M.J."/>
            <person name="Novotny C."/>
            <person name="Magnuson J.K."/>
            <person name="Spatafora J.W."/>
            <person name="Maurice S."/>
            <person name="Pangilinan J."/>
            <person name="Andreopoulos W."/>
            <person name="LaButti K."/>
            <person name="Hundley H."/>
            <person name="Na H."/>
            <person name="Kuo A."/>
            <person name="Barry K."/>
            <person name="Lipzen A."/>
            <person name="Henrissat B."/>
            <person name="Riley R."/>
            <person name="Ahrendt S."/>
            <person name="Nagy L.G."/>
            <person name="Grigoriev I.V."/>
            <person name="Martin F."/>
            <person name="Rosso M.N."/>
        </authorList>
    </citation>
    <scope>NUCLEOTIDE SEQUENCE [LARGE SCALE GENOMIC DNA]</scope>
    <source>
        <strain evidence="3 4">CIRM-BRFM 1785</strain>
    </source>
</reference>
<feature type="signal peptide" evidence="2">
    <location>
        <begin position="1"/>
        <end position="23"/>
    </location>
</feature>
<feature type="transmembrane region" description="Helical" evidence="1">
    <location>
        <begin position="261"/>
        <end position="281"/>
    </location>
</feature>
<keyword evidence="4" id="KW-1185">Reference proteome</keyword>
<feature type="chain" id="PRO_5045670940" evidence="2">
    <location>
        <begin position="24"/>
        <end position="476"/>
    </location>
</feature>
<sequence length="476" mass="52208">MFTFGALLVAGALSLAPKSYIYCRLGGGGGLAAHALFGNSPPCPLIVDKVESFIDHVSDSFSGIGDKFSNVFGGSVMGNIGSGMAGFVYDATQRLIPITSDVFDNAPTFPSFIFFNDPGDPYLAQLADIKEDVRKWSKTKDLIAAPTFDLAQWTTDLIVRPPGDIVVWVPPNTCLLAERPRTHSQPSPEIVIILPASDWTPETPYVVKPARTVVGGFQDHHHCLGSRRAIHALVVFYTLVIAYVAVATFEPVRTAWRTTPIGHLGLQAVLGFVGRTLYWSMFFVTSLKGIPSDWDVQGASGAIRKAGLKPRMPRSFPKNHALIGGPRPLVAYDLAAYTPTRPLVLRPLLVIFQDGPVPTPLALPRSATRPRTFSAMTFMEARPVPSSGPHTNVSLIEDEGPCPTTMSFCKRFLRRQHPGLNLFGLRERRVRRHAELRALRDEMGEDVALRHAQEGRKILQQNLRSMWATGGQSVHL</sequence>
<organism evidence="3 4">
    <name type="scientific">Rhodofomes roseus</name>
    <dbReference type="NCBI Taxonomy" id="34475"/>
    <lineage>
        <taxon>Eukaryota</taxon>
        <taxon>Fungi</taxon>
        <taxon>Dikarya</taxon>
        <taxon>Basidiomycota</taxon>
        <taxon>Agaricomycotina</taxon>
        <taxon>Agaricomycetes</taxon>
        <taxon>Polyporales</taxon>
        <taxon>Rhodofomes</taxon>
    </lineage>
</organism>
<feature type="transmembrane region" description="Helical" evidence="1">
    <location>
        <begin position="229"/>
        <end position="249"/>
    </location>
</feature>
<gene>
    <name evidence="3" type="ORF">C8Q71DRAFT_907960</name>
</gene>
<accession>A0ABQ8KFF4</accession>
<proteinExistence type="predicted"/>
<name>A0ABQ8KFF4_9APHY</name>
<evidence type="ECO:0000256" key="2">
    <source>
        <dbReference type="SAM" id="SignalP"/>
    </source>
</evidence>
<evidence type="ECO:0000313" key="3">
    <source>
        <dbReference type="EMBL" id="KAH9836373.1"/>
    </source>
</evidence>
<dbReference type="GeneID" id="72009708"/>